<keyword evidence="3 6" id="KW-1133">Transmembrane helix</keyword>
<protein>
    <recommendedName>
        <fullName evidence="8">TM7S3/TM198-like domain-containing protein</fullName>
    </recommendedName>
</protein>
<dbReference type="InterPro" id="IPR025256">
    <property type="entry name" value="TM7S3/TM198-like_dom"/>
</dbReference>
<evidence type="ECO:0000313" key="9">
    <source>
        <dbReference type="EMBL" id="CAG8972013.1"/>
    </source>
</evidence>
<feature type="compositionally biased region" description="Low complexity" evidence="5">
    <location>
        <begin position="75"/>
        <end position="109"/>
    </location>
</feature>
<feature type="transmembrane region" description="Helical" evidence="6">
    <location>
        <begin position="166"/>
        <end position="186"/>
    </location>
</feature>
<feature type="compositionally biased region" description="Basic and acidic residues" evidence="5">
    <location>
        <begin position="815"/>
        <end position="832"/>
    </location>
</feature>
<keyword evidence="7" id="KW-0732">Signal</keyword>
<gene>
    <name evidence="9" type="ORF">HYALB_00008298</name>
</gene>
<feature type="signal peptide" evidence="7">
    <location>
        <begin position="1"/>
        <end position="24"/>
    </location>
</feature>
<feature type="transmembrane region" description="Helical" evidence="6">
    <location>
        <begin position="140"/>
        <end position="160"/>
    </location>
</feature>
<feature type="compositionally biased region" description="Low complexity" evidence="5">
    <location>
        <begin position="530"/>
        <end position="541"/>
    </location>
</feature>
<evidence type="ECO:0000256" key="5">
    <source>
        <dbReference type="SAM" id="MobiDB-lite"/>
    </source>
</evidence>
<dbReference type="PANTHER" id="PTHR39469">
    <property type="entry name" value="CHROMOSOME 1, WHOLE GENOME SHOTGUN SEQUENCE"/>
    <property type="match status" value="1"/>
</dbReference>
<feature type="chain" id="PRO_5040337484" description="TM7S3/TM198-like domain-containing protein" evidence="7">
    <location>
        <begin position="25"/>
        <end position="1137"/>
    </location>
</feature>
<evidence type="ECO:0000256" key="6">
    <source>
        <dbReference type="SAM" id="Phobius"/>
    </source>
</evidence>
<feature type="compositionally biased region" description="Basic and acidic residues" evidence="5">
    <location>
        <begin position="1088"/>
        <end position="1127"/>
    </location>
</feature>
<feature type="region of interest" description="Disordered" evidence="5">
    <location>
        <begin position="34"/>
        <end position="111"/>
    </location>
</feature>
<feature type="transmembrane region" description="Helical" evidence="6">
    <location>
        <begin position="277"/>
        <end position="297"/>
    </location>
</feature>
<reference evidence="9" key="1">
    <citation type="submission" date="2021-07" db="EMBL/GenBank/DDBJ databases">
        <authorList>
            <person name="Durling M."/>
        </authorList>
    </citation>
    <scope>NUCLEOTIDE SEQUENCE</scope>
</reference>
<evidence type="ECO:0000256" key="3">
    <source>
        <dbReference type="ARBA" id="ARBA00022989"/>
    </source>
</evidence>
<accession>A0A9N9PR43</accession>
<evidence type="ECO:0000259" key="8">
    <source>
        <dbReference type="Pfam" id="PF13886"/>
    </source>
</evidence>
<dbReference type="Pfam" id="PF13886">
    <property type="entry name" value="TM7S3_TM198"/>
    <property type="match status" value="1"/>
</dbReference>
<feature type="transmembrane region" description="Helical" evidence="6">
    <location>
        <begin position="198"/>
        <end position="217"/>
    </location>
</feature>
<dbReference type="OrthoDB" id="102260at2759"/>
<feature type="domain" description="TM7S3/TM198-like" evidence="8">
    <location>
        <begin position="145"/>
        <end position="348"/>
    </location>
</feature>
<feature type="region of interest" description="Disordered" evidence="5">
    <location>
        <begin position="1023"/>
        <end position="1043"/>
    </location>
</feature>
<keyword evidence="10" id="KW-1185">Reference proteome</keyword>
<keyword evidence="4 6" id="KW-0472">Membrane</keyword>
<feature type="compositionally biased region" description="Low complexity" evidence="5">
    <location>
        <begin position="864"/>
        <end position="877"/>
    </location>
</feature>
<feature type="transmembrane region" description="Helical" evidence="6">
    <location>
        <begin position="331"/>
        <end position="351"/>
    </location>
</feature>
<keyword evidence="2 6" id="KW-0812">Transmembrane</keyword>
<dbReference type="GO" id="GO:0016020">
    <property type="term" value="C:membrane"/>
    <property type="evidence" value="ECO:0007669"/>
    <property type="project" value="UniProtKB-SubCell"/>
</dbReference>
<comment type="caution">
    <text evidence="9">The sequence shown here is derived from an EMBL/GenBank/DDBJ whole genome shotgun (WGS) entry which is preliminary data.</text>
</comment>
<feature type="region of interest" description="Disordered" evidence="5">
    <location>
        <begin position="690"/>
        <end position="792"/>
    </location>
</feature>
<organism evidence="9 10">
    <name type="scientific">Hymenoscyphus albidus</name>
    <dbReference type="NCBI Taxonomy" id="595503"/>
    <lineage>
        <taxon>Eukaryota</taxon>
        <taxon>Fungi</taxon>
        <taxon>Dikarya</taxon>
        <taxon>Ascomycota</taxon>
        <taxon>Pezizomycotina</taxon>
        <taxon>Leotiomycetes</taxon>
        <taxon>Helotiales</taxon>
        <taxon>Helotiaceae</taxon>
        <taxon>Hymenoscyphus</taxon>
    </lineage>
</organism>
<dbReference type="AlphaFoldDB" id="A0A9N9PR43"/>
<feature type="compositionally biased region" description="Polar residues" evidence="5">
    <location>
        <begin position="401"/>
        <end position="412"/>
    </location>
</feature>
<dbReference type="Proteomes" id="UP000701801">
    <property type="component" value="Unassembled WGS sequence"/>
</dbReference>
<feature type="region of interest" description="Disordered" evidence="5">
    <location>
        <begin position="394"/>
        <end position="618"/>
    </location>
</feature>
<feature type="compositionally biased region" description="Basic and acidic residues" evidence="5">
    <location>
        <begin position="514"/>
        <end position="529"/>
    </location>
</feature>
<sequence length="1137" mass="122966">MFFARGSSILTIILLCLYINLSVADRRLDRRGVHYRRQDGPTPPSITEAQPPAPNSLTPSASGTPTDTDARSSEKSSSQSVRATTTSAAPTNSSPNTLLTSSTATSGTAVADPTSSVNDTIYNSTLTPNKLPIAPRITPGFGVAGVILIATGAVLTVVGIKNKRLHIFLSAAYLSSLSIVVLILYVMNLPVSDAIQGAYVVAATITGLIVGGASIVFTEMTEGLGALLGGFCLSMWLLVLKPGGLLTTTTSKSIFIGSFTAAGFSTSFSQYTRPYGLIVGSSFAGATVLVLGIDCFSQAGLKEFWAYIWALNENLFPVGATSYPMTKGIKVEIAAIVVLCIVGILSQIKLWKVIRERREQRALQRLADERSAEQEEKDVGNRIEILNNQEREQWENVYGDRNQTSTGNSQRDSGVGDMESHRKGPTSMVTSSRRSGEDEIELSDMLSPTQQTRDSFGMTNRGQNGNQVMVRVARDPSPEPEFDANGIRIGTLGRRRSHGSMRDGESTDAFGSDSEARTEGRPSRRESRRSSNNPPVSVRVSRAPDVVPLPFKVPEGETEDDGSSVATFADEEQDGRRKSRFSKHISAGSAMIRRLSDRSLMSPSPRSSRRFSVNDSESVEELVIPHDVDDDRASSVAATIDGLSDSDDELRSIRSSINQAPDTSESAQVPTDVAGIEDGNVPAEVAVTRDGSASAVDVNTVDGNAPDQKATNTLESVETLEAEGRGVAQMKSLTASTDPKMEPGVDTNAVSTDIEQSGAITPKAAQSVVSTVDSRSKPRSLTAAQLPPPLSKVMMSYRTNEWAKHLSSAETPEVEDLKMDEPGVGEEPKQKEVSVPVNVEELQQTAENATPPPMPRKASNTPGKSSSSKHVASSYASLTEASPKTSFQEENPRRSMNRQRTSSNPVSPHALPTEGYYFPTSPNVPFGSTNTLMGQRESMVRNKSLYTSQVSLLPKVPLHAHSKAPPQAHANFRNISAPVGSDAGSVYNGRHSISNPVVEDDDNMSLAARRDLIRQSSLGQISPPVVTLPRSPIPYDSHQPKRQSMVQSPGVREQQMASWRASVQQDLSSSYVPRQSIERQRNALWNERQADEQRKAMEAKMRGERDSAFDERMRRGDMLEAHRDALRRMQASANKNA</sequence>
<evidence type="ECO:0000256" key="1">
    <source>
        <dbReference type="ARBA" id="ARBA00004141"/>
    </source>
</evidence>
<feature type="transmembrane region" description="Helical" evidence="6">
    <location>
        <begin position="223"/>
        <end position="240"/>
    </location>
</feature>
<feature type="region of interest" description="Disordered" evidence="5">
    <location>
        <begin position="1082"/>
        <end position="1137"/>
    </location>
</feature>
<dbReference type="EMBL" id="CAJVRM010000032">
    <property type="protein sequence ID" value="CAG8972013.1"/>
    <property type="molecule type" value="Genomic_DNA"/>
</dbReference>
<evidence type="ECO:0000256" key="2">
    <source>
        <dbReference type="ARBA" id="ARBA00022692"/>
    </source>
</evidence>
<evidence type="ECO:0000256" key="4">
    <source>
        <dbReference type="ARBA" id="ARBA00023136"/>
    </source>
</evidence>
<feature type="compositionally biased region" description="Polar residues" evidence="5">
    <location>
        <begin position="55"/>
        <end position="67"/>
    </location>
</feature>
<feature type="region of interest" description="Disordered" evidence="5">
    <location>
        <begin position="804"/>
        <end position="916"/>
    </location>
</feature>
<feature type="compositionally biased region" description="Polar residues" evidence="5">
    <location>
        <begin position="748"/>
        <end position="759"/>
    </location>
</feature>
<evidence type="ECO:0000313" key="10">
    <source>
        <dbReference type="Proteomes" id="UP000701801"/>
    </source>
</evidence>
<name>A0A9N9PR43_9HELO</name>
<feature type="compositionally biased region" description="Polar residues" evidence="5">
    <location>
        <begin position="879"/>
        <end position="889"/>
    </location>
</feature>
<dbReference type="PANTHER" id="PTHR39469:SF1">
    <property type="entry name" value="DUF4203 DOMAIN-CONTAINING PROTEIN"/>
    <property type="match status" value="1"/>
</dbReference>
<evidence type="ECO:0000256" key="7">
    <source>
        <dbReference type="SAM" id="SignalP"/>
    </source>
</evidence>
<proteinExistence type="predicted"/>
<comment type="subcellular location">
    <subcellularLocation>
        <location evidence="1">Membrane</location>
        <topology evidence="1">Multi-pass membrane protein</topology>
    </subcellularLocation>
</comment>
<feature type="compositionally biased region" description="Polar residues" evidence="5">
    <location>
        <begin position="446"/>
        <end position="467"/>
    </location>
</feature>